<evidence type="ECO:0000256" key="7">
    <source>
        <dbReference type="ARBA" id="ARBA00022475"/>
    </source>
</evidence>
<evidence type="ECO:0000256" key="10">
    <source>
        <dbReference type="ARBA" id="ARBA00022692"/>
    </source>
</evidence>
<evidence type="ECO:0000256" key="19">
    <source>
        <dbReference type="HAMAP-Rule" id="MF_00719"/>
    </source>
</evidence>
<dbReference type="AlphaFoldDB" id="A0A6J4QT72"/>
<evidence type="ECO:0000256" key="9">
    <source>
        <dbReference type="ARBA" id="ARBA00022679"/>
    </source>
</evidence>
<keyword evidence="9 19" id="KW-0808">Transferase</keyword>
<feature type="transmembrane region" description="Helical" evidence="19">
    <location>
        <begin position="190"/>
        <end position="211"/>
    </location>
</feature>
<comment type="similarity">
    <text evidence="4 19">Belongs to the CobS family.</text>
</comment>
<keyword evidence="11 19" id="KW-0460">Magnesium</keyword>
<feature type="transmembrane region" description="Helical" evidence="19">
    <location>
        <begin position="99"/>
        <end position="122"/>
    </location>
</feature>
<dbReference type="PANTHER" id="PTHR34148">
    <property type="entry name" value="ADENOSYLCOBINAMIDE-GDP RIBAZOLETRANSFERASE"/>
    <property type="match status" value="1"/>
</dbReference>
<name>A0A6J4QT72_9ACTN</name>
<sequence length="243" mass="24186">MRALLSFFTVYPVPGASLKDAARASHLLPLIGLFTGVPAALLLLLAFVMPPSVAAVLALGGVLLAAGFHHADGVLDVGDALMVHGDPARRRAVLKDARVGIGGLGALFLVYAPAVAALAALAEASPPRAAAALIAGEVASRSAMLLMMAFGRPAETTSSSMPFVEALAGPRTTPAVVLALLAPLPFVLPAGSVGILAVTCVPLTAALGLYVSGRAFGGIGGDPIGATGELTRTILLVALCATA</sequence>
<comment type="cofactor">
    <cofactor evidence="1 19">
        <name>Mg(2+)</name>
        <dbReference type="ChEBI" id="CHEBI:18420"/>
    </cofactor>
</comment>
<dbReference type="EC" id="2.7.8.26" evidence="5 19"/>
<evidence type="ECO:0000256" key="16">
    <source>
        <dbReference type="ARBA" id="ARBA00032853"/>
    </source>
</evidence>
<evidence type="ECO:0000256" key="14">
    <source>
        <dbReference type="ARBA" id="ARBA00025228"/>
    </source>
</evidence>
<comment type="function">
    <text evidence="14 19">Joins adenosylcobinamide-GDP and alpha-ribazole to generate adenosylcobalamin (Ado-cobalamin). Also synthesizes adenosylcobalamin 5'-phosphate from adenosylcobinamide-GDP and alpha-ribazole 5'-phosphate.</text>
</comment>
<dbReference type="Pfam" id="PF02654">
    <property type="entry name" value="CobS"/>
    <property type="match status" value="1"/>
</dbReference>
<accession>A0A6J4QT72</accession>
<evidence type="ECO:0000256" key="6">
    <source>
        <dbReference type="ARBA" id="ARBA00015850"/>
    </source>
</evidence>
<comment type="catalytic activity">
    <reaction evidence="18 19">
        <text>alpha-ribazole 5'-phosphate + adenosylcob(III)inamide-GDP = adenosylcob(III)alamin 5'-phosphate + GMP + H(+)</text>
        <dbReference type="Rhea" id="RHEA:23560"/>
        <dbReference type="ChEBI" id="CHEBI:15378"/>
        <dbReference type="ChEBI" id="CHEBI:57918"/>
        <dbReference type="ChEBI" id="CHEBI:58115"/>
        <dbReference type="ChEBI" id="CHEBI:60487"/>
        <dbReference type="ChEBI" id="CHEBI:60493"/>
        <dbReference type="EC" id="2.7.8.26"/>
    </reaction>
</comment>
<reference evidence="20" key="1">
    <citation type="submission" date="2020-02" db="EMBL/GenBank/DDBJ databases">
        <authorList>
            <person name="Meier V. D."/>
        </authorList>
    </citation>
    <scope>NUCLEOTIDE SEQUENCE</scope>
    <source>
        <strain evidence="20">AVDCRST_MAG02</strain>
    </source>
</reference>
<keyword evidence="10 19" id="KW-0812">Transmembrane</keyword>
<keyword evidence="12 19" id="KW-1133">Transmembrane helix</keyword>
<dbReference type="GO" id="GO:0009236">
    <property type="term" value="P:cobalamin biosynthetic process"/>
    <property type="evidence" value="ECO:0007669"/>
    <property type="project" value="UniProtKB-UniRule"/>
</dbReference>
<dbReference type="GO" id="GO:0005886">
    <property type="term" value="C:plasma membrane"/>
    <property type="evidence" value="ECO:0007669"/>
    <property type="project" value="UniProtKB-SubCell"/>
</dbReference>
<evidence type="ECO:0000256" key="11">
    <source>
        <dbReference type="ARBA" id="ARBA00022842"/>
    </source>
</evidence>
<evidence type="ECO:0000256" key="5">
    <source>
        <dbReference type="ARBA" id="ARBA00013200"/>
    </source>
</evidence>
<keyword evidence="13 19" id="KW-0472">Membrane</keyword>
<evidence type="ECO:0000256" key="3">
    <source>
        <dbReference type="ARBA" id="ARBA00004663"/>
    </source>
</evidence>
<dbReference type="InterPro" id="IPR003805">
    <property type="entry name" value="CobS"/>
</dbReference>
<evidence type="ECO:0000256" key="1">
    <source>
        <dbReference type="ARBA" id="ARBA00001946"/>
    </source>
</evidence>
<feature type="transmembrane region" description="Helical" evidence="19">
    <location>
        <begin position="39"/>
        <end position="66"/>
    </location>
</feature>
<dbReference type="UniPathway" id="UPA00148">
    <property type="reaction ID" value="UER00238"/>
</dbReference>
<keyword evidence="7 19" id="KW-1003">Cell membrane</keyword>
<comment type="subcellular location">
    <subcellularLocation>
        <location evidence="2 19">Cell membrane</location>
        <topology evidence="2 19">Multi-pass membrane protein</topology>
    </subcellularLocation>
</comment>
<protein>
    <recommendedName>
        <fullName evidence="6 19">Adenosylcobinamide-GDP ribazoletransferase</fullName>
        <ecNumber evidence="5 19">2.7.8.26</ecNumber>
    </recommendedName>
    <alternativeName>
        <fullName evidence="16 19">Cobalamin synthase</fullName>
    </alternativeName>
    <alternativeName>
        <fullName evidence="15 19">Cobalamin-5'-phosphate synthase</fullName>
    </alternativeName>
</protein>
<evidence type="ECO:0000313" key="20">
    <source>
        <dbReference type="EMBL" id="CAA9445627.1"/>
    </source>
</evidence>
<dbReference type="NCBIfam" id="TIGR00317">
    <property type="entry name" value="cobS"/>
    <property type="match status" value="1"/>
</dbReference>
<dbReference type="GO" id="GO:0008818">
    <property type="term" value="F:cobalamin 5'-phosphate synthase activity"/>
    <property type="evidence" value="ECO:0007669"/>
    <property type="project" value="UniProtKB-UniRule"/>
</dbReference>
<comment type="pathway">
    <text evidence="3 19">Cofactor biosynthesis; adenosylcobalamin biosynthesis; adenosylcobalamin from cob(II)yrinate a,c-diamide: step 7/7.</text>
</comment>
<evidence type="ECO:0000256" key="8">
    <source>
        <dbReference type="ARBA" id="ARBA00022573"/>
    </source>
</evidence>
<evidence type="ECO:0000256" key="18">
    <source>
        <dbReference type="ARBA" id="ARBA00049504"/>
    </source>
</evidence>
<comment type="caution">
    <text evidence="19">Lacks conserved residue(s) required for the propagation of feature annotation.</text>
</comment>
<dbReference type="EMBL" id="CADCVH010000010">
    <property type="protein sequence ID" value="CAA9445627.1"/>
    <property type="molecule type" value="Genomic_DNA"/>
</dbReference>
<evidence type="ECO:0000256" key="17">
    <source>
        <dbReference type="ARBA" id="ARBA00048623"/>
    </source>
</evidence>
<proteinExistence type="inferred from homology"/>
<evidence type="ECO:0000256" key="13">
    <source>
        <dbReference type="ARBA" id="ARBA00023136"/>
    </source>
</evidence>
<organism evidence="20">
    <name type="scientific">uncultured Rubrobacteraceae bacterium</name>
    <dbReference type="NCBI Taxonomy" id="349277"/>
    <lineage>
        <taxon>Bacteria</taxon>
        <taxon>Bacillati</taxon>
        <taxon>Actinomycetota</taxon>
        <taxon>Rubrobacteria</taxon>
        <taxon>Rubrobacterales</taxon>
        <taxon>Rubrobacteraceae</taxon>
        <taxon>environmental samples</taxon>
    </lineage>
</organism>
<dbReference type="HAMAP" id="MF_00719">
    <property type="entry name" value="CobS"/>
    <property type="match status" value="1"/>
</dbReference>
<evidence type="ECO:0000256" key="12">
    <source>
        <dbReference type="ARBA" id="ARBA00022989"/>
    </source>
</evidence>
<gene>
    <name evidence="19" type="primary">cobS</name>
    <name evidence="20" type="ORF">AVDCRST_MAG02-411</name>
</gene>
<comment type="catalytic activity">
    <reaction evidence="17 19">
        <text>alpha-ribazole + adenosylcob(III)inamide-GDP = adenosylcob(III)alamin + GMP + H(+)</text>
        <dbReference type="Rhea" id="RHEA:16049"/>
        <dbReference type="ChEBI" id="CHEBI:10329"/>
        <dbReference type="ChEBI" id="CHEBI:15378"/>
        <dbReference type="ChEBI" id="CHEBI:18408"/>
        <dbReference type="ChEBI" id="CHEBI:58115"/>
        <dbReference type="ChEBI" id="CHEBI:60487"/>
        <dbReference type="EC" id="2.7.8.26"/>
    </reaction>
</comment>
<dbReference type="GO" id="GO:0051073">
    <property type="term" value="F:adenosylcobinamide-GDP ribazoletransferase activity"/>
    <property type="evidence" value="ECO:0007669"/>
    <property type="project" value="UniProtKB-UniRule"/>
</dbReference>
<keyword evidence="8 19" id="KW-0169">Cobalamin biosynthesis</keyword>
<evidence type="ECO:0000256" key="2">
    <source>
        <dbReference type="ARBA" id="ARBA00004651"/>
    </source>
</evidence>
<evidence type="ECO:0000256" key="15">
    <source>
        <dbReference type="ARBA" id="ARBA00032605"/>
    </source>
</evidence>
<dbReference type="PANTHER" id="PTHR34148:SF1">
    <property type="entry name" value="ADENOSYLCOBINAMIDE-GDP RIBAZOLETRANSFERASE"/>
    <property type="match status" value="1"/>
</dbReference>
<evidence type="ECO:0000256" key="4">
    <source>
        <dbReference type="ARBA" id="ARBA00010561"/>
    </source>
</evidence>